<protein>
    <submittedName>
        <fullName evidence="1">Uncharacterized protein</fullName>
    </submittedName>
</protein>
<dbReference type="HOGENOM" id="CLU_1425858_0_0_6"/>
<sequence>MKTIGEYPKSLFRVFDKLEYAQQFLDGYLRFGTVLGYTEIEDKGRRDQTEGTGHIVNEGSDTKIKFCSNIFYTLCCHLTLEAALETGHGIYIVEIFNPLHLAEDITRVLRSSSAKHFGGIEGVSIQYDKGEVVEGKLSSYEKSRLTYCQKPVSYTHEEEFRFVFCRKEFAGTYLFIKVAGGVSGVIQQHT</sequence>
<evidence type="ECO:0000313" key="2">
    <source>
        <dbReference type="Proteomes" id="UP000015380"/>
    </source>
</evidence>
<dbReference type="PATRIC" id="fig|1198232.3.peg.1133"/>
<evidence type="ECO:0000313" key="1">
    <source>
        <dbReference type="EMBL" id="AGS39463.1"/>
    </source>
</evidence>
<dbReference type="KEGG" id="cza:CYCME_1132"/>
<reference evidence="1 2" key="1">
    <citation type="submission" date="2013-05" db="EMBL/GenBank/DDBJ databases">
        <title>Between feast and famine: a lifestyle of most important marine PAH-degrading bacterium Cycloclasticus sp. 7ME.</title>
        <authorList>
            <person name="Yakimov M.M."/>
            <person name="Messina E."/>
            <person name="Genovese M."/>
            <person name="Denaro R."/>
            <person name="Crisafi F."/>
            <person name="Russo D."/>
            <person name="Cappello S."/>
            <person name="Santisi S."/>
            <person name="Smedile F."/>
            <person name="Golyshina O.V."/>
            <person name="Tran H."/>
            <person name="Pieper D.H."/>
            <person name="Golyshin P.N."/>
            <person name="Giuliano L."/>
        </authorList>
    </citation>
    <scope>NUCLEOTIDE SEQUENCE [LARGE SCALE GENOMIC DNA]</scope>
    <source>
        <strain evidence="1 2">78-ME</strain>
    </source>
</reference>
<reference evidence="2" key="2">
    <citation type="journal article" date="2016" name="Environ. Microbiol. Rep.">
        <title>Analysis of defence systems and a conjugative IncP-1 plasmid in the marine polyaromatic hydrocarbons-degrading bacterium Cycloclasticus sp. 78-ME.</title>
        <authorList>
            <person name="Yakimov M.M."/>
            <person name="Crisafi F."/>
            <person name="Messina E."/>
            <person name="Smedile F."/>
            <person name="Lopatina A."/>
            <person name="Denaro R."/>
            <person name="Pieper D.H."/>
            <person name="Golyshin P.N."/>
            <person name="Giuliano L."/>
        </authorList>
    </citation>
    <scope>NUCLEOTIDE SEQUENCE [LARGE SCALE GENOMIC DNA]</scope>
    <source>
        <strain evidence="2">78-ME</strain>
    </source>
</reference>
<organism evidence="1 2">
    <name type="scientific">Cycloclasticus zancles 78-ME</name>
    <dbReference type="NCBI Taxonomy" id="1198232"/>
    <lineage>
        <taxon>Bacteria</taxon>
        <taxon>Pseudomonadati</taxon>
        <taxon>Pseudomonadota</taxon>
        <taxon>Gammaproteobacteria</taxon>
        <taxon>Thiotrichales</taxon>
        <taxon>Piscirickettsiaceae</taxon>
        <taxon>Cycloclasticus</taxon>
    </lineage>
</organism>
<name>S5TWU4_9GAMM</name>
<proteinExistence type="predicted"/>
<dbReference type="EMBL" id="CP005996">
    <property type="protein sequence ID" value="AGS39463.1"/>
    <property type="molecule type" value="Genomic_DNA"/>
</dbReference>
<gene>
    <name evidence="1" type="ORF">CYCME_1132</name>
</gene>
<dbReference type="Proteomes" id="UP000015380">
    <property type="component" value="Chromosome"/>
</dbReference>
<keyword evidence="2" id="KW-1185">Reference proteome</keyword>
<dbReference type="RefSeq" id="WP_020932373.1">
    <property type="nucleotide sequence ID" value="NC_021917.1"/>
</dbReference>
<dbReference type="AlphaFoldDB" id="S5TWU4"/>
<accession>S5TWU4</accession>